<name>A0ABR0MB26_GOSAR</name>
<feature type="compositionally biased region" description="Basic and acidic residues" evidence="1">
    <location>
        <begin position="73"/>
        <end position="98"/>
    </location>
</feature>
<feature type="compositionally biased region" description="Gly residues" evidence="1">
    <location>
        <begin position="57"/>
        <end position="69"/>
    </location>
</feature>
<accession>A0ABR0MB26</accession>
<evidence type="ECO:0000313" key="2">
    <source>
        <dbReference type="EMBL" id="KAK5770444.1"/>
    </source>
</evidence>
<feature type="region of interest" description="Disordered" evidence="1">
    <location>
        <begin position="1"/>
        <end position="30"/>
    </location>
</feature>
<protein>
    <recommendedName>
        <fullName evidence="4">Glycine-rich cell wall structural protein 1-like</fullName>
    </recommendedName>
</protein>
<feature type="compositionally biased region" description="Gly residues" evidence="1">
    <location>
        <begin position="1"/>
        <end position="17"/>
    </location>
</feature>
<dbReference type="EMBL" id="JARKNE010000013">
    <property type="protein sequence ID" value="KAK5770444.1"/>
    <property type="molecule type" value="Genomic_DNA"/>
</dbReference>
<evidence type="ECO:0008006" key="4">
    <source>
        <dbReference type="Google" id="ProtNLM"/>
    </source>
</evidence>
<evidence type="ECO:0000256" key="1">
    <source>
        <dbReference type="SAM" id="MobiDB-lite"/>
    </source>
</evidence>
<proteinExistence type="predicted"/>
<evidence type="ECO:0000313" key="3">
    <source>
        <dbReference type="Proteomes" id="UP001358586"/>
    </source>
</evidence>
<keyword evidence="3" id="KW-1185">Reference proteome</keyword>
<feature type="region of interest" description="Disordered" evidence="1">
    <location>
        <begin position="57"/>
        <end position="98"/>
    </location>
</feature>
<dbReference type="Proteomes" id="UP001358586">
    <property type="component" value="Chromosome 13"/>
</dbReference>
<comment type="caution">
    <text evidence="2">The sequence shown here is derived from an EMBL/GenBank/DDBJ whole genome shotgun (WGS) entry which is preliminary data.</text>
</comment>
<organism evidence="2 3">
    <name type="scientific">Gossypium arboreum</name>
    <name type="common">Tree cotton</name>
    <name type="synonym">Gossypium nanking</name>
    <dbReference type="NCBI Taxonomy" id="29729"/>
    <lineage>
        <taxon>Eukaryota</taxon>
        <taxon>Viridiplantae</taxon>
        <taxon>Streptophyta</taxon>
        <taxon>Embryophyta</taxon>
        <taxon>Tracheophyta</taxon>
        <taxon>Spermatophyta</taxon>
        <taxon>Magnoliopsida</taxon>
        <taxon>eudicotyledons</taxon>
        <taxon>Gunneridae</taxon>
        <taxon>Pentapetalae</taxon>
        <taxon>rosids</taxon>
        <taxon>malvids</taxon>
        <taxon>Malvales</taxon>
        <taxon>Malvaceae</taxon>
        <taxon>Malvoideae</taxon>
        <taxon>Gossypium</taxon>
    </lineage>
</organism>
<sequence>MLGRGGSPLGNVVGSGGRAPRFGRLGKDGNGGKEKGIGGIAVGIVGTEGMLGRGGSPVGNVVGSGGSAPGHGNDGRDGVGRLGKDGVEREGGGEKKGIEGTVVGVVGTEGMLGRGGSPLGNVVGSGGRAPRFGRLGKDGNGGKEKGIGGIAVGIVGTEGMLGRGGSPVGNVVGSGGSAPGHGNDGRDGVGRLGKDGKLCV</sequence>
<feature type="region of interest" description="Disordered" evidence="1">
    <location>
        <begin position="171"/>
        <end position="200"/>
    </location>
</feature>
<reference evidence="2 3" key="1">
    <citation type="submission" date="2023-03" db="EMBL/GenBank/DDBJ databases">
        <title>WGS of Gossypium arboreum.</title>
        <authorList>
            <person name="Yu D."/>
        </authorList>
    </citation>
    <scope>NUCLEOTIDE SEQUENCE [LARGE SCALE GENOMIC DNA]</scope>
    <source>
        <tissue evidence="2">Leaf</tissue>
    </source>
</reference>
<feature type="compositionally biased region" description="Basic and acidic residues" evidence="1">
    <location>
        <begin position="183"/>
        <end position="200"/>
    </location>
</feature>
<gene>
    <name evidence="2" type="ORF">PVK06_046594</name>
</gene>